<dbReference type="InterPro" id="IPR001387">
    <property type="entry name" value="Cro/C1-type_HTH"/>
</dbReference>
<gene>
    <name evidence="5" type="ORF">KAM343_04620</name>
</gene>
<reference evidence="5" key="1">
    <citation type="submission" date="2021-07" db="EMBL/GenBank/DDBJ databases">
        <title>Draft genome sequence of carbapenem-resistant Aeromonas spp. in Japan.</title>
        <authorList>
            <person name="Maehana S."/>
            <person name="Suzuki M."/>
            <person name="Kitasato H."/>
        </authorList>
    </citation>
    <scope>NUCLEOTIDE SEQUENCE</scope>
    <source>
        <strain evidence="5">KAM343</strain>
    </source>
</reference>
<organism evidence="5 6">
    <name type="scientific">Aeromonas caviae</name>
    <name type="common">Aeromonas punctata</name>
    <dbReference type="NCBI Taxonomy" id="648"/>
    <lineage>
        <taxon>Bacteria</taxon>
        <taxon>Pseudomonadati</taxon>
        <taxon>Pseudomonadota</taxon>
        <taxon>Gammaproteobacteria</taxon>
        <taxon>Aeromonadales</taxon>
        <taxon>Aeromonadaceae</taxon>
        <taxon>Aeromonas</taxon>
    </lineage>
</organism>
<dbReference type="Proteomes" id="UP000886939">
    <property type="component" value="Unassembled WGS sequence"/>
</dbReference>
<proteinExistence type="predicted"/>
<dbReference type="SUPFAM" id="SSF47413">
    <property type="entry name" value="lambda repressor-like DNA-binding domains"/>
    <property type="match status" value="1"/>
</dbReference>
<dbReference type="EMBL" id="BPNI01000004">
    <property type="protein sequence ID" value="GJA39666.1"/>
    <property type="molecule type" value="Genomic_DNA"/>
</dbReference>
<feature type="domain" description="HTH cro/C1-type" evidence="4">
    <location>
        <begin position="27"/>
        <end position="77"/>
    </location>
</feature>
<comment type="caution">
    <text evidence="5">The sequence shown here is derived from an EMBL/GenBank/DDBJ whole genome shotgun (WGS) entry which is preliminary data.</text>
</comment>
<dbReference type="GO" id="GO:0003677">
    <property type="term" value="F:DNA binding"/>
    <property type="evidence" value="ECO:0007669"/>
    <property type="project" value="UniProtKB-KW"/>
</dbReference>
<evidence type="ECO:0000256" key="1">
    <source>
        <dbReference type="ARBA" id="ARBA00023015"/>
    </source>
</evidence>
<evidence type="ECO:0000259" key="4">
    <source>
        <dbReference type="PROSITE" id="PS50943"/>
    </source>
</evidence>
<dbReference type="GO" id="GO:0005829">
    <property type="term" value="C:cytosol"/>
    <property type="evidence" value="ECO:0007669"/>
    <property type="project" value="TreeGrafter"/>
</dbReference>
<protein>
    <submittedName>
        <fullName evidence="5">Transcriptional regulator</fullName>
    </submittedName>
</protein>
<dbReference type="InterPro" id="IPR010982">
    <property type="entry name" value="Lambda_DNA-bd_dom_sf"/>
</dbReference>
<dbReference type="GO" id="GO:0003700">
    <property type="term" value="F:DNA-binding transcription factor activity"/>
    <property type="evidence" value="ECO:0007669"/>
    <property type="project" value="TreeGrafter"/>
</dbReference>
<sequence>MTHPHMNKRRKSVCLQDIFASNVLFHRKRLGISQEELAELCGYHRTYIGSVERGERNVTIATIEALASVFGVSPHELLVPKYND</sequence>
<accession>A0AA37G5Y3</accession>
<evidence type="ECO:0000313" key="6">
    <source>
        <dbReference type="Proteomes" id="UP000886939"/>
    </source>
</evidence>
<dbReference type="SMART" id="SM00530">
    <property type="entry name" value="HTH_XRE"/>
    <property type="match status" value="1"/>
</dbReference>
<keyword evidence="3" id="KW-0804">Transcription</keyword>
<evidence type="ECO:0000256" key="2">
    <source>
        <dbReference type="ARBA" id="ARBA00023125"/>
    </source>
</evidence>
<dbReference type="RefSeq" id="WP_223931321.1">
    <property type="nucleotide sequence ID" value="NZ_BPNI01000004.1"/>
</dbReference>
<dbReference type="CDD" id="cd00093">
    <property type="entry name" value="HTH_XRE"/>
    <property type="match status" value="1"/>
</dbReference>
<evidence type="ECO:0000256" key="3">
    <source>
        <dbReference type="ARBA" id="ARBA00023163"/>
    </source>
</evidence>
<dbReference type="PROSITE" id="PS50943">
    <property type="entry name" value="HTH_CROC1"/>
    <property type="match status" value="1"/>
</dbReference>
<dbReference type="PANTHER" id="PTHR46797">
    <property type="entry name" value="HTH-TYPE TRANSCRIPTIONAL REGULATOR"/>
    <property type="match status" value="1"/>
</dbReference>
<dbReference type="AlphaFoldDB" id="A0AA37G5Y3"/>
<keyword evidence="1" id="KW-0805">Transcription regulation</keyword>
<evidence type="ECO:0000313" key="5">
    <source>
        <dbReference type="EMBL" id="GJA39666.1"/>
    </source>
</evidence>
<dbReference type="PANTHER" id="PTHR46797:SF23">
    <property type="entry name" value="HTH-TYPE TRANSCRIPTIONAL REGULATOR SUTR"/>
    <property type="match status" value="1"/>
</dbReference>
<dbReference type="InterPro" id="IPR050807">
    <property type="entry name" value="TransReg_Diox_bact_type"/>
</dbReference>
<dbReference type="Pfam" id="PF01381">
    <property type="entry name" value="HTH_3"/>
    <property type="match status" value="1"/>
</dbReference>
<keyword evidence="2" id="KW-0238">DNA-binding</keyword>
<dbReference type="Gene3D" id="1.10.260.40">
    <property type="entry name" value="lambda repressor-like DNA-binding domains"/>
    <property type="match status" value="1"/>
</dbReference>
<name>A0AA37G5Y3_AERCA</name>